<evidence type="ECO:0000313" key="4">
    <source>
        <dbReference type="Proteomes" id="UP000321303"/>
    </source>
</evidence>
<organism evidence="3 4">
    <name type="scientific">Halovibrio variabilis</name>
    <dbReference type="NCBI Taxonomy" id="31910"/>
    <lineage>
        <taxon>Bacteria</taxon>
        <taxon>Pseudomonadati</taxon>
        <taxon>Pseudomonadota</taxon>
        <taxon>Gammaproteobacteria</taxon>
        <taxon>Oceanospirillales</taxon>
        <taxon>Halomonadaceae</taxon>
        <taxon>Halovibrio</taxon>
    </lineage>
</organism>
<evidence type="ECO:0000256" key="1">
    <source>
        <dbReference type="SAM" id="MobiDB-lite"/>
    </source>
</evidence>
<feature type="compositionally biased region" description="Acidic residues" evidence="1">
    <location>
        <begin position="80"/>
        <end position="98"/>
    </location>
</feature>
<accession>A0A511UM08</accession>
<feature type="signal peptide" evidence="2">
    <location>
        <begin position="1"/>
        <end position="27"/>
    </location>
</feature>
<name>A0A511UM08_9GAMM</name>
<evidence type="ECO:0000256" key="2">
    <source>
        <dbReference type="SAM" id="SignalP"/>
    </source>
</evidence>
<keyword evidence="2" id="KW-0732">Signal</keyword>
<gene>
    <name evidence="3" type="ORF">HVA01_03340</name>
</gene>
<protein>
    <submittedName>
        <fullName evidence="3">Uncharacterized protein</fullName>
    </submittedName>
</protein>
<dbReference type="Proteomes" id="UP000321303">
    <property type="component" value="Unassembled WGS sequence"/>
</dbReference>
<keyword evidence="4" id="KW-1185">Reference proteome</keyword>
<dbReference type="AlphaFoldDB" id="A0A511UM08"/>
<comment type="caution">
    <text evidence="3">The sequence shown here is derived from an EMBL/GenBank/DDBJ whole genome shotgun (WGS) entry which is preliminary data.</text>
</comment>
<feature type="chain" id="PRO_5022004025" evidence="2">
    <location>
        <begin position="28"/>
        <end position="122"/>
    </location>
</feature>
<evidence type="ECO:0000313" key="3">
    <source>
        <dbReference type="EMBL" id="GEN26688.1"/>
    </source>
</evidence>
<feature type="region of interest" description="Disordered" evidence="1">
    <location>
        <begin position="26"/>
        <end position="122"/>
    </location>
</feature>
<proteinExistence type="predicted"/>
<dbReference type="EMBL" id="BJXV01000001">
    <property type="protein sequence ID" value="GEN26688.1"/>
    <property type="molecule type" value="Genomic_DNA"/>
</dbReference>
<sequence>MMKKEFSKKLGTLGVSFALMASPLAFADMHEEDEPPTGTRQQSDQIDLEDQEHAANPEPGEGVTIGQDEEPNIGTRQQADLDDEEGTASSVEGDDDDTAIPGTGAESEPPTGTRRQPALDEE</sequence>
<reference evidence="3 4" key="1">
    <citation type="submission" date="2019-07" db="EMBL/GenBank/DDBJ databases">
        <title>Whole genome shotgun sequence of Halomonas variabilis NBRC 102410.</title>
        <authorList>
            <person name="Hosoyama A."/>
            <person name="Uohara A."/>
            <person name="Ohji S."/>
            <person name="Ichikawa N."/>
        </authorList>
    </citation>
    <scope>NUCLEOTIDE SEQUENCE [LARGE SCALE GENOMIC DNA]</scope>
    <source>
        <strain evidence="3 4">NBRC 102410</strain>
    </source>
</reference>